<evidence type="ECO:0000256" key="1">
    <source>
        <dbReference type="SAM" id="Phobius"/>
    </source>
</evidence>
<feature type="transmembrane region" description="Helical" evidence="1">
    <location>
        <begin position="20"/>
        <end position="38"/>
    </location>
</feature>
<dbReference type="EMBL" id="KN716173">
    <property type="protein sequence ID" value="KJH51961.1"/>
    <property type="molecule type" value="Genomic_DNA"/>
</dbReference>
<dbReference type="STRING" id="29172.A0A0D8YBM3"/>
<organism evidence="2 3">
    <name type="scientific">Dictyocaulus viviparus</name>
    <name type="common">Bovine lungworm</name>
    <dbReference type="NCBI Taxonomy" id="29172"/>
    <lineage>
        <taxon>Eukaryota</taxon>
        <taxon>Metazoa</taxon>
        <taxon>Ecdysozoa</taxon>
        <taxon>Nematoda</taxon>
        <taxon>Chromadorea</taxon>
        <taxon>Rhabditida</taxon>
        <taxon>Rhabditina</taxon>
        <taxon>Rhabditomorpha</taxon>
        <taxon>Strongyloidea</taxon>
        <taxon>Metastrongylidae</taxon>
        <taxon>Dictyocaulus</taxon>
    </lineage>
</organism>
<keyword evidence="1" id="KW-0472">Membrane</keyword>
<reference evidence="2 3" key="1">
    <citation type="submission" date="2013-11" db="EMBL/GenBank/DDBJ databases">
        <title>Draft genome of the bovine lungworm Dictyocaulus viviparus.</title>
        <authorList>
            <person name="Mitreva M."/>
        </authorList>
    </citation>
    <scope>NUCLEOTIDE SEQUENCE [LARGE SCALE GENOMIC DNA]</scope>
    <source>
        <strain evidence="2 3">HannoverDv2000</strain>
    </source>
</reference>
<protein>
    <submittedName>
        <fullName evidence="2">Uncharacterized protein</fullName>
    </submittedName>
</protein>
<keyword evidence="3" id="KW-1185">Reference proteome</keyword>
<sequence>MEVNPDAAFASAFDAKGAVVAKYIITVGALAGMLNNMVG</sequence>
<proteinExistence type="predicted"/>
<evidence type="ECO:0000313" key="3">
    <source>
        <dbReference type="Proteomes" id="UP000053766"/>
    </source>
</evidence>
<name>A0A0D8YBM3_DICVI</name>
<gene>
    <name evidence="2" type="ORF">DICVIV_01852</name>
</gene>
<accession>A0A0D8YBM3</accession>
<dbReference type="AlphaFoldDB" id="A0A0D8YBM3"/>
<reference evidence="3" key="2">
    <citation type="journal article" date="2016" name="Sci. Rep.">
        <title>Dictyocaulus viviparus genome, variome and transcriptome elucidate lungworm biology and support future intervention.</title>
        <authorList>
            <person name="McNulty S.N."/>
            <person name="Strube C."/>
            <person name="Rosa B.A."/>
            <person name="Martin J.C."/>
            <person name="Tyagi R."/>
            <person name="Choi Y.J."/>
            <person name="Wang Q."/>
            <person name="Hallsworth Pepin K."/>
            <person name="Zhang X."/>
            <person name="Ozersky P."/>
            <person name="Wilson R.K."/>
            <person name="Sternberg P.W."/>
            <person name="Gasser R.B."/>
            <person name="Mitreva M."/>
        </authorList>
    </citation>
    <scope>NUCLEOTIDE SEQUENCE [LARGE SCALE GENOMIC DNA]</scope>
    <source>
        <strain evidence="3">HannoverDv2000</strain>
    </source>
</reference>
<keyword evidence="1" id="KW-1133">Transmembrane helix</keyword>
<keyword evidence="1" id="KW-0812">Transmembrane</keyword>
<evidence type="ECO:0000313" key="2">
    <source>
        <dbReference type="EMBL" id="KJH51961.1"/>
    </source>
</evidence>
<dbReference type="Proteomes" id="UP000053766">
    <property type="component" value="Unassembled WGS sequence"/>
</dbReference>